<reference evidence="2 3" key="1">
    <citation type="submission" date="2020-06" db="EMBL/GenBank/DDBJ databases">
        <title>Genome mining for natural products.</title>
        <authorList>
            <person name="Zhang B."/>
            <person name="Shi J."/>
            <person name="Ge H."/>
        </authorList>
    </citation>
    <scope>NUCLEOTIDE SEQUENCE [LARGE SCALE GENOMIC DNA]</scope>
    <source>
        <strain evidence="2 3">NA00687</strain>
    </source>
</reference>
<sequence length="99" mass="10661">MNPDPAETNKRVTTRDPAYGWRVDRIPGRPIEHVAERQGGGLALPLWVLLNGTYRGDVELLMSATEAADLYAELGRALEGGQTAAGSSPRGPEPHRGLD</sequence>
<keyword evidence="3" id="KW-1185">Reference proteome</keyword>
<evidence type="ECO:0000313" key="3">
    <source>
        <dbReference type="Proteomes" id="UP000509303"/>
    </source>
</evidence>
<name>A0A7H8N9A9_9ACTN</name>
<evidence type="ECO:0000256" key="1">
    <source>
        <dbReference type="SAM" id="MobiDB-lite"/>
    </source>
</evidence>
<dbReference type="AlphaFoldDB" id="A0A7H8N9A9"/>
<evidence type="ECO:0000313" key="2">
    <source>
        <dbReference type="EMBL" id="QKW51050.1"/>
    </source>
</evidence>
<dbReference type="EMBL" id="CP054929">
    <property type="protein sequence ID" value="QKW51050.1"/>
    <property type="molecule type" value="Genomic_DNA"/>
</dbReference>
<dbReference type="Proteomes" id="UP000509303">
    <property type="component" value="Chromosome"/>
</dbReference>
<feature type="region of interest" description="Disordered" evidence="1">
    <location>
        <begin position="80"/>
        <end position="99"/>
    </location>
</feature>
<gene>
    <name evidence="2" type="ORF">HUT08_17620</name>
</gene>
<protein>
    <submittedName>
        <fullName evidence="2">Uncharacterized protein</fullName>
    </submittedName>
</protein>
<accession>A0A7H8N9A9</accession>
<proteinExistence type="predicted"/>
<dbReference type="RefSeq" id="WP_176162775.1">
    <property type="nucleotide sequence ID" value="NZ_CP054929.1"/>
</dbReference>
<organism evidence="2 3">
    <name type="scientific">Streptomyces buecherae</name>
    <dbReference type="NCBI Taxonomy" id="2763006"/>
    <lineage>
        <taxon>Bacteria</taxon>
        <taxon>Bacillati</taxon>
        <taxon>Actinomycetota</taxon>
        <taxon>Actinomycetes</taxon>
        <taxon>Kitasatosporales</taxon>
        <taxon>Streptomycetaceae</taxon>
        <taxon>Streptomyces</taxon>
    </lineage>
</organism>